<proteinExistence type="predicted"/>
<gene>
    <name evidence="1" type="ORF">B0T24DRAFT_122176</name>
</gene>
<evidence type="ECO:0000313" key="1">
    <source>
        <dbReference type="EMBL" id="KAK3361063.1"/>
    </source>
</evidence>
<dbReference type="EMBL" id="JAULSN010000013">
    <property type="protein sequence ID" value="KAK3361063.1"/>
    <property type="molecule type" value="Genomic_DNA"/>
</dbReference>
<dbReference type="AlphaFoldDB" id="A0AAE0JSN0"/>
<protein>
    <submittedName>
        <fullName evidence="1">Uncharacterized protein</fullName>
    </submittedName>
</protein>
<dbReference type="Proteomes" id="UP001287356">
    <property type="component" value="Unassembled WGS sequence"/>
</dbReference>
<sequence>MDILKSGTFVKRVAAAMRHMPRAESLYIRPSVPYWQYYRTERCNFETIRRGAENNVAVDYYATMGTNRRIERDEDDSIDPERYVPLQAIYMDLPRALHKEGVFLANLYIRLTFGDWILGKLSPTMIQGIRGGLQNLKRLSFSADGFPISARSDVLEDQSDAACSLLRAYMDTDTLETLEFGDFGGVLNYHFPADELASARCWPNLRILYPAPRWYGIRDRGPKTYHTEAFKATVVNFASHIQCLRQPLGRVVGRPARHKRRGGYYAKSFGLRQNEEPREGLQAQEVNGQITGPAILQGED</sequence>
<reference evidence="1" key="1">
    <citation type="journal article" date="2023" name="Mol. Phylogenet. Evol.">
        <title>Genome-scale phylogeny and comparative genomics of the fungal order Sordariales.</title>
        <authorList>
            <person name="Hensen N."/>
            <person name="Bonometti L."/>
            <person name="Westerberg I."/>
            <person name="Brannstrom I.O."/>
            <person name="Guillou S."/>
            <person name="Cros-Aarteil S."/>
            <person name="Calhoun S."/>
            <person name="Haridas S."/>
            <person name="Kuo A."/>
            <person name="Mondo S."/>
            <person name="Pangilinan J."/>
            <person name="Riley R."/>
            <person name="LaButti K."/>
            <person name="Andreopoulos B."/>
            <person name="Lipzen A."/>
            <person name="Chen C."/>
            <person name="Yan M."/>
            <person name="Daum C."/>
            <person name="Ng V."/>
            <person name="Clum A."/>
            <person name="Steindorff A."/>
            <person name="Ohm R.A."/>
            <person name="Martin F."/>
            <person name="Silar P."/>
            <person name="Natvig D.O."/>
            <person name="Lalanne C."/>
            <person name="Gautier V."/>
            <person name="Ament-Velasquez S.L."/>
            <person name="Kruys A."/>
            <person name="Hutchinson M.I."/>
            <person name="Powell A.J."/>
            <person name="Barry K."/>
            <person name="Miller A.N."/>
            <person name="Grigoriev I.V."/>
            <person name="Debuchy R."/>
            <person name="Gladieux P."/>
            <person name="Hiltunen Thoren M."/>
            <person name="Johannesson H."/>
        </authorList>
    </citation>
    <scope>NUCLEOTIDE SEQUENCE</scope>
    <source>
        <strain evidence="1">CBS 958.72</strain>
    </source>
</reference>
<reference evidence="1" key="2">
    <citation type="submission" date="2023-06" db="EMBL/GenBank/DDBJ databases">
        <authorList>
            <consortium name="Lawrence Berkeley National Laboratory"/>
            <person name="Haridas S."/>
            <person name="Hensen N."/>
            <person name="Bonometti L."/>
            <person name="Westerberg I."/>
            <person name="Brannstrom I.O."/>
            <person name="Guillou S."/>
            <person name="Cros-Aarteil S."/>
            <person name="Calhoun S."/>
            <person name="Kuo A."/>
            <person name="Mondo S."/>
            <person name="Pangilinan J."/>
            <person name="Riley R."/>
            <person name="Labutti K."/>
            <person name="Andreopoulos B."/>
            <person name="Lipzen A."/>
            <person name="Chen C."/>
            <person name="Yanf M."/>
            <person name="Daum C."/>
            <person name="Ng V."/>
            <person name="Clum A."/>
            <person name="Steindorff A."/>
            <person name="Ohm R."/>
            <person name="Martin F."/>
            <person name="Silar P."/>
            <person name="Natvig D."/>
            <person name="Lalanne C."/>
            <person name="Gautier V."/>
            <person name="Ament-Velasquez S.L."/>
            <person name="Kruys A."/>
            <person name="Hutchinson M.I."/>
            <person name="Powell A.J."/>
            <person name="Barry K."/>
            <person name="Miller A.N."/>
            <person name="Grigoriev I.V."/>
            <person name="Debuchy R."/>
            <person name="Gladieux P."/>
            <person name="Thoren M.H."/>
            <person name="Johannesson H."/>
        </authorList>
    </citation>
    <scope>NUCLEOTIDE SEQUENCE</scope>
    <source>
        <strain evidence="1">CBS 958.72</strain>
    </source>
</reference>
<evidence type="ECO:0000313" key="2">
    <source>
        <dbReference type="Proteomes" id="UP001287356"/>
    </source>
</evidence>
<accession>A0AAE0JSN0</accession>
<comment type="caution">
    <text evidence="1">The sequence shown here is derived from an EMBL/GenBank/DDBJ whole genome shotgun (WGS) entry which is preliminary data.</text>
</comment>
<keyword evidence="2" id="KW-1185">Reference proteome</keyword>
<organism evidence="1 2">
    <name type="scientific">Lasiosphaeria ovina</name>
    <dbReference type="NCBI Taxonomy" id="92902"/>
    <lineage>
        <taxon>Eukaryota</taxon>
        <taxon>Fungi</taxon>
        <taxon>Dikarya</taxon>
        <taxon>Ascomycota</taxon>
        <taxon>Pezizomycotina</taxon>
        <taxon>Sordariomycetes</taxon>
        <taxon>Sordariomycetidae</taxon>
        <taxon>Sordariales</taxon>
        <taxon>Lasiosphaeriaceae</taxon>
        <taxon>Lasiosphaeria</taxon>
    </lineage>
</organism>
<name>A0AAE0JSN0_9PEZI</name>